<dbReference type="RefSeq" id="WP_131817811.1">
    <property type="nucleotide sequence ID" value="NZ_FMBM01000002.1"/>
</dbReference>
<dbReference type="Gene3D" id="3.40.50.12780">
    <property type="entry name" value="N-terminal domain of ligase-like"/>
    <property type="match status" value="1"/>
</dbReference>
<name>A0A0P7YAW0_9HYPH</name>
<dbReference type="STRING" id="1653334.GA0071312_2662"/>
<reference evidence="2 4" key="1">
    <citation type="submission" date="2015-09" db="EMBL/GenBank/DDBJ databases">
        <title>Identification and resolution of microdiversity through metagenomic sequencing of parallel consortia.</title>
        <authorList>
            <person name="Nelson W.C."/>
            <person name="Romine M.F."/>
            <person name="Lindemann S.R."/>
        </authorList>
    </citation>
    <scope>NUCLEOTIDE SEQUENCE [LARGE SCALE GENOMIC DNA]</scope>
    <source>
        <strain evidence="2">HL-109</strain>
    </source>
</reference>
<dbReference type="SUPFAM" id="SSF56801">
    <property type="entry name" value="Acetyl-CoA synthetase-like"/>
    <property type="match status" value="1"/>
</dbReference>
<dbReference type="EMBL" id="FMBM01000002">
    <property type="protein sequence ID" value="SCC81701.1"/>
    <property type="molecule type" value="Genomic_DNA"/>
</dbReference>
<dbReference type="InterPro" id="IPR042099">
    <property type="entry name" value="ANL_N_sf"/>
</dbReference>
<feature type="region of interest" description="Disordered" evidence="1">
    <location>
        <begin position="190"/>
        <end position="212"/>
    </location>
</feature>
<dbReference type="AlphaFoldDB" id="A0A0P7YAW0"/>
<dbReference type="OrthoDB" id="7842397at2"/>
<dbReference type="EMBL" id="LJSX01000009">
    <property type="protein sequence ID" value="KPQ11171.1"/>
    <property type="molecule type" value="Genomic_DNA"/>
</dbReference>
<evidence type="ECO:0000313" key="3">
    <source>
        <dbReference type="EMBL" id="SCC81701.1"/>
    </source>
</evidence>
<keyword evidence="2" id="KW-0436">Ligase</keyword>
<protein>
    <submittedName>
        <fullName evidence="2">Acyl-CoA synthetases (AMP-forming)/AMP-acid ligases II</fullName>
    </submittedName>
</protein>
<comment type="caution">
    <text evidence="2">The sequence shown here is derived from an EMBL/GenBank/DDBJ whole genome shotgun (WGS) entry which is preliminary data.</text>
</comment>
<evidence type="ECO:0000313" key="4">
    <source>
        <dbReference type="Proteomes" id="UP000050497"/>
    </source>
</evidence>
<dbReference type="Proteomes" id="UP000182800">
    <property type="component" value="Unassembled WGS sequence"/>
</dbReference>
<feature type="region of interest" description="Disordered" evidence="1">
    <location>
        <begin position="1"/>
        <end position="26"/>
    </location>
</feature>
<dbReference type="Proteomes" id="UP000050497">
    <property type="component" value="Unassembled WGS sequence"/>
</dbReference>
<keyword evidence="5" id="KW-1185">Reference proteome</keyword>
<dbReference type="GO" id="GO:0016874">
    <property type="term" value="F:ligase activity"/>
    <property type="evidence" value="ECO:0007669"/>
    <property type="project" value="UniProtKB-KW"/>
</dbReference>
<gene>
    <name evidence="3" type="ORF">GA0071312_2662</name>
    <name evidence="2" type="ORF">HLUCCO17_07250</name>
</gene>
<evidence type="ECO:0000313" key="5">
    <source>
        <dbReference type="Proteomes" id="UP000182800"/>
    </source>
</evidence>
<proteinExistence type="predicted"/>
<accession>A0A0P7YAW0</accession>
<feature type="compositionally biased region" description="Low complexity" evidence="1">
    <location>
        <begin position="190"/>
        <end position="205"/>
    </location>
</feature>
<organism evidence="2 4">
    <name type="scientific">Saliniramus fredricksonii</name>
    <dbReference type="NCBI Taxonomy" id="1653334"/>
    <lineage>
        <taxon>Bacteria</taxon>
        <taxon>Pseudomonadati</taxon>
        <taxon>Pseudomonadota</taxon>
        <taxon>Alphaproteobacteria</taxon>
        <taxon>Hyphomicrobiales</taxon>
        <taxon>Salinarimonadaceae</taxon>
        <taxon>Saliniramus</taxon>
    </lineage>
</organism>
<sequence length="439" mass="45785">MKSPAQERWAPDTGEEFPSPADADANGPAALFARRALADPGGVALLPQPGGMQWSGREEISLTNAEAEMAASRLAAQFAAFGLPARALFGVALPAGPEACLTIAALDRAGLTPCLIPLSWSPEQIGAVVESLGLAGVATQSRIGDLNPALEWRDLAMRYFGLRFLSAFGPAVPDGFTDLDAVMAQSAISAPPSADPAADAPGPSGYVSFDRSEGEADGAPVAWFRSWASARAAADSFVAATDMSPRERLLTLIAQDDHRGLTTGLMAALVSGCGLEAHGLFSSDALAQSLPGEQPLRLVAPGWMEADLARLDFPENLCGVVLVHQAPVRFKAQTPLTHGVTDALAFGEIALLTQPRDARGRFALSLDRPDADASMLAVRREADGRIQFRGMAAQAAPLDGRTPPVEADIWRDCGFIAEVFAGIVIGVTRAPASGSDPEA</sequence>
<reference evidence="3 5" key="2">
    <citation type="submission" date="2016-08" db="EMBL/GenBank/DDBJ databases">
        <authorList>
            <person name="Varghese N."/>
            <person name="Submissions Spin"/>
        </authorList>
    </citation>
    <scope>NUCLEOTIDE SEQUENCE [LARGE SCALE GENOMIC DNA]</scope>
    <source>
        <strain evidence="3 5">HL-109</strain>
    </source>
</reference>
<evidence type="ECO:0000256" key="1">
    <source>
        <dbReference type="SAM" id="MobiDB-lite"/>
    </source>
</evidence>
<evidence type="ECO:0000313" key="2">
    <source>
        <dbReference type="EMBL" id="KPQ11171.1"/>
    </source>
</evidence>